<dbReference type="Pfam" id="PF00248">
    <property type="entry name" value="Aldo_ket_red"/>
    <property type="match status" value="1"/>
</dbReference>
<reference evidence="2 3" key="1">
    <citation type="submission" date="2018-06" db="EMBL/GenBank/DDBJ databases">
        <title>Paenibacillus montanisoli sp. nov., isolated from mountain area soil.</title>
        <authorList>
            <person name="Wu M."/>
        </authorList>
    </citation>
    <scope>NUCLEOTIDE SEQUENCE [LARGE SCALE GENOMIC DNA]</scope>
    <source>
        <strain evidence="2 3">RA17</strain>
    </source>
</reference>
<name>A0A328TW06_9BACL</name>
<evidence type="ECO:0000259" key="1">
    <source>
        <dbReference type="Pfam" id="PF00248"/>
    </source>
</evidence>
<evidence type="ECO:0000313" key="2">
    <source>
        <dbReference type="EMBL" id="RAP74679.1"/>
    </source>
</evidence>
<protein>
    <submittedName>
        <fullName evidence="2">Aldo/keto reductase</fullName>
    </submittedName>
</protein>
<sequence>MEYTTFGRTGLRVSKLGLGGAPIGGDFKDVDETEIERVIHEALDRGINFIDTAPLYGNGLSEERFGRALLGGRRGKVVLATKAARHDQDYDYAGIIRSVEGSLKRLQTDCIDLLQLHDVEKKPYEMIMQEAVPALQKLRDDGKIRFLGVTTRNLDLLKRYMETDVFDSIQFYARYMLLDYSAAKEIIPLAKEKNIAVINGSVLGMGLLADAPAKFLSEEFVSEAARRMEKLAFLRRTEPKGLIEPGMRFSLQNPDIHVTLTGTASSRSLRANISYCDGQGLSQEDHSRVLSLFGDYPSLFA</sequence>
<dbReference type="OrthoDB" id="9773828at2"/>
<dbReference type="EMBL" id="QLUW01000004">
    <property type="protein sequence ID" value="RAP74679.1"/>
    <property type="molecule type" value="Genomic_DNA"/>
</dbReference>
<gene>
    <name evidence="2" type="ORF">DL346_21790</name>
</gene>
<dbReference type="Gene3D" id="3.20.20.100">
    <property type="entry name" value="NADP-dependent oxidoreductase domain"/>
    <property type="match status" value="1"/>
</dbReference>
<comment type="caution">
    <text evidence="2">The sequence shown here is derived from an EMBL/GenBank/DDBJ whole genome shotgun (WGS) entry which is preliminary data.</text>
</comment>
<dbReference type="InterPro" id="IPR023210">
    <property type="entry name" value="NADP_OxRdtase_dom"/>
</dbReference>
<organism evidence="2 3">
    <name type="scientific">Paenibacillus montanisoli</name>
    <dbReference type="NCBI Taxonomy" id="2081970"/>
    <lineage>
        <taxon>Bacteria</taxon>
        <taxon>Bacillati</taxon>
        <taxon>Bacillota</taxon>
        <taxon>Bacilli</taxon>
        <taxon>Bacillales</taxon>
        <taxon>Paenibacillaceae</taxon>
        <taxon>Paenibacillus</taxon>
    </lineage>
</organism>
<accession>A0A328TW06</accession>
<dbReference type="Proteomes" id="UP000249260">
    <property type="component" value="Unassembled WGS sequence"/>
</dbReference>
<evidence type="ECO:0000313" key="3">
    <source>
        <dbReference type="Proteomes" id="UP000249260"/>
    </source>
</evidence>
<keyword evidence="3" id="KW-1185">Reference proteome</keyword>
<feature type="domain" description="NADP-dependent oxidoreductase" evidence="1">
    <location>
        <begin position="15"/>
        <end position="289"/>
    </location>
</feature>
<proteinExistence type="predicted"/>
<dbReference type="PANTHER" id="PTHR42686">
    <property type="entry name" value="GH17980P-RELATED"/>
    <property type="match status" value="1"/>
</dbReference>
<dbReference type="GO" id="GO:0016491">
    <property type="term" value="F:oxidoreductase activity"/>
    <property type="evidence" value="ECO:0007669"/>
    <property type="project" value="InterPro"/>
</dbReference>
<dbReference type="AlphaFoldDB" id="A0A328TW06"/>
<dbReference type="RefSeq" id="WP_112884467.1">
    <property type="nucleotide sequence ID" value="NZ_QLUW01000004.1"/>
</dbReference>
<dbReference type="GO" id="GO:0005829">
    <property type="term" value="C:cytosol"/>
    <property type="evidence" value="ECO:0007669"/>
    <property type="project" value="TreeGrafter"/>
</dbReference>
<dbReference type="PANTHER" id="PTHR42686:SF1">
    <property type="entry name" value="GH17980P-RELATED"/>
    <property type="match status" value="1"/>
</dbReference>
<dbReference type="InterPro" id="IPR036812">
    <property type="entry name" value="NAD(P)_OxRdtase_dom_sf"/>
</dbReference>
<dbReference type="InterPro" id="IPR020471">
    <property type="entry name" value="AKR"/>
</dbReference>
<dbReference type="SUPFAM" id="SSF51430">
    <property type="entry name" value="NAD(P)-linked oxidoreductase"/>
    <property type="match status" value="1"/>
</dbReference>